<proteinExistence type="predicted"/>
<dbReference type="AlphaFoldDB" id="A0A432ZU29"/>
<dbReference type="OrthoDB" id="5616307at2"/>
<dbReference type="InterPro" id="IPR009749">
    <property type="entry name" value="DUF1315"/>
</dbReference>
<gene>
    <name evidence="2" type="ORF">CWI84_00550</name>
</gene>
<reference evidence="2 3" key="1">
    <citation type="journal article" date="2011" name="Front. Microbiol.">
        <title>Genomic signatures of strain selection and enhancement in Bacillus atrophaeus var. globigii, a historical biowarfare simulant.</title>
        <authorList>
            <person name="Gibbons H.S."/>
            <person name="Broomall S.M."/>
            <person name="McNew L.A."/>
            <person name="Daligault H."/>
            <person name="Chapman C."/>
            <person name="Bruce D."/>
            <person name="Karavis M."/>
            <person name="Krepps M."/>
            <person name="McGregor P.A."/>
            <person name="Hong C."/>
            <person name="Park K.H."/>
            <person name="Akmal A."/>
            <person name="Feldman A."/>
            <person name="Lin J.S."/>
            <person name="Chang W.E."/>
            <person name="Higgs B.W."/>
            <person name="Demirev P."/>
            <person name="Lindquist J."/>
            <person name="Liem A."/>
            <person name="Fochler E."/>
            <person name="Read T.D."/>
            <person name="Tapia R."/>
            <person name="Johnson S."/>
            <person name="Bishop-Lilly K.A."/>
            <person name="Detter C."/>
            <person name="Han C."/>
            <person name="Sozhamannan S."/>
            <person name="Rosenzweig C.N."/>
            <person name="Skowronski E.W."/>
        </authorList>
    </citation>
    <scope>NUCLEOTIDE SEQUENCE [LARGE SCALE GENOMIC DNA]</scope>
    <source>
        <strain evidence="2 3">CC-PW-9</strain>
    </source>
</reference>
<protein>
    <submittedName>
        <fullName evidence="2">DUF1315 domain-containing protein</fullName>
    </submittedName>
</protein>
<evidence type="ECO:0000313" key="3">
    <source>
        <dbReference type="Proteomes" id="UP000287996"/>
    </source>
</evidence>
<sequence length="97" mass="11195">MQFDDLLQSMSLETYQRLVAAVETGRWPDGNPLSTEQRENALQLVMAYQSRYLPTEQHMSIGANGEIVMKSKRELKQQFKDAAPEQEITRFSLNDED</sequence>
<dbReference type="RefSeq" id="WP_126840630.1">
    <property type="nucleotide sequence ID" value="NZ_PIQH01000001.1"/>
</dbReference>
<dbReference type="Pfam" id="PF07023">
    <property type="entry name" value="DUF1315"/>
    <property type="match status" value="1"/>
</dbReference>
<keyword evidence="3" id="KW-1185">Reference proteome</keyword>
<accession>A0A432ZU29</accession>
<evidence type="ECO:0000256" key="1">
    <source>
        <dbReference type="SAM" id="MobiDB-lite"/>
    </source>
</evidence>
<name>A0A432ZU29_9GAMM</name>
<dbReference type="Proteomes" id="UP000287996">
    <property type="component" value="Unassembled WGS sequence"/>
</dbReference>
<evidence type="ECO:0000313" key="2">
    <source>
        <dbReference type="EMBL" id="RUO81286.1"/>
    </source>
</evidence>
<comment type="caution">
    <text evidence="2">The sequence shown here is derived from an EMBL/GenBank/DDBJ whole genome shotgun (WGS) entry which is preliminary data.</text>
</comment>
<dbReference type="EMBL" id="PIQH01000001">
    <property type="protein sequence ID" value="RUO81286.1"/>
    <property type="molecule type" value="Genomic_DNA"/>
</dbReference>
<feature type="region of interest" description="Disordered" evidence="1">
    <location>
        <begin position="78"/>
        <end position="97"/>
    </location>
</feature>
<organism evidence="2 3">
    <name type="scientific">Idiomarina tyrosinivorans</name>
    <dbReference type="NCBI Taxonomy" id="1445662"/>
    <lineage>
        <taxon>Bacteria</taxon>
        <taxon>Pseudomonadati</taxon>
        <taxon>Pseudomonadota</taxon>
        <taxon>Gammaproteobacteria</taxon>
        <taxon>Alteromonadales</taxon>
        <taxon>Idiomarinaceae</taxon>
        <taxon>Idiomarina</taxon>
    </lineage>
</organism>